<proteinExistence type="predicted"/>
<evidence type="ECO:0000313" key="2">
    <source>
        <dbReference type="EMBL" id="XCO00326.1"/>
    </source>
</evidence>
<reference evidence="2" key="1">
    <citation type="submission" date="2024-06" db="EMBL/GenBank/DDBJ databases">
        <title>Intestivirid acquisition increases across infancy in a wild primate population.</title>
        <authorList>
            <person name="Schneider-Creas I.A."/>
            <person name="Moya I.L."/>
            <person name="Chiou K.L."/>
            <person name="Baniel A."/>
            <person name="Azanaw Haile A."/>
            <person name="Kebede F."/>
            <person name="Abebe B."/>
            <person name="Snyder-Mackler N."/>
            <person name="Varsani A."/>
        </authorList>
    </citation>
    <scope>NUCLEOTIDE SEQUENCE</scope>
    <source>
        <strain evidence="2">Int_RNL_2016_0117_DIX</strain>
        <strain evidence="4">Int_RNL_2017_0546_COW</strain>
        <strain evidence="3">Int_RNL_2018_0945_COW</strain>
    </source>
</reference>
<dbReference type="EMBL" id="PP965499">
    <property type="protein sequence ID" value="XCO00521.1"/>
    <property type="molecule type" value="Genomic_DNA"/>
</dbReference>
<evidence type="ECO:0000313" key="4">
    <source>
        <dbReference type="EMBL" id="XCO00521.1"/>
    </source>
</evidence>
<dbReference type="EMBL" id="PP965497">
    <property type="protein sequence ID" value="XCO00326.1"/>
    <property type="molecule type" value="Genomic_DNA"/>
</dbReference>
<feature type="domain" description="Nucleotide modification associated" evidence="1">
    <location>
        <begin position="53"/>
        <end position="118"/>
    </location>
</feature>
<evidence type="ECO:0000259" key="1">
    <source>
        <dbReference type="Pfam" id="PF07659"/>
    </source>
</evidence>
<dbReference type="Pfam" id="PF07659">
    <property type="entry name" value="DUF1599"/>
    <property type="match status" value="1"/>
</dbReference>
<dbReference type="InterPro" id="IPR011630">
    <property type="entry name" value="DUF1599"/>
</dbReference>
<accession>A0AAU8MI52</accession>
<name>A0AAU8MI52_9CAUD</name>
<protein>
    <recommendedName>
        <fullName evidence="1">Nucleotide modification associated domain-containing protein</fullName>
    </recommendedName>
</protein>
<dbReference type="EMBL" id="PP965498">
    <property type="protein sequence ID" value="XCO00425.1"/>
    <property type="molecule type" value="Genomic_DNA"/>
</dbReference>
<sequence length="124" mass="14208">MKKEDKFNKGSNLKNTSIDASINYLQSIKNNLTKDDQEFVKVFTKMLSIRLNKNSDYGNSFSEGFVKMGSPYAIGRIWDKVCRLVNICTTKNILVKDESVEDTLIDCANYCIMTYIELNKLNKS</sequence>
<organism evidence="2">
    <name type="scientific">Geladintestivirus 1</name>
    <dbReference type="NCBI Taxonomy" id="3233133"/>
    <lineage>
        <taxon>Viruses</taxon>
        <taxon>Duplodnaviria</taxon>
        <taxon>Heunggongvirae</taxon>
        <taxon>Uroviricota</taxon>
        <taxon>Caudoviricetes</taxon>
        <taxon>Crassvirales</taxon>
    </lineage>
</organism>
<evidence type="ECO:0000313" key="3">
    <source>
        <dbReference type="EMBL" id="XCO00425.1"/>
    </source>
</evidence>